<name>A0A1V0RSA3_9RHOB</name>
<sequence>MMDEMDEIWMLYADDGAQSLDAMEAALDALEGGAGDMGAHIGALFRAVHTFKGNSRVLGLAQVEGLAHLAEDLIGLVRDEGVPMSGEITDILMRTGDALRGMLEETADTRADVEPGPTAGLKQDLRAMIGRLTGREAEAPAAPSEDKAAEPQNETAPTPADVQEEPEAAPPTPTPAPAPKPKVPAFDMGLAGLLDQLDGGDGADFDEFEGDDDEPEFDQDLAPEAEAEEEPDVEPELEPEPELEAEPEPEPAPQVKTVAEVTEGKLLAPDPEHHKIFNDMAVKACDGLDALVADWAEDSSPRAARKQADNLHYAAGQLNLADWLALLGPFLDADAPDLTATRDLSKAMRRLLGGESAEPEAVDMPAPEAQPMPAPAPVAAPEPEPEPEVAAAPEPEAEPQKKTKARPKPVVEITEGKLRADPTYHQIFADMVAKTLEKLDALCSDWSEATSPATLRKEADGLRYAARQLDLADWVALLDPIADATGMSHPDADGHVAALRARYAKDFTAGHIPTPTPEPVDAISDGRAFFNAVAELYPLISDQGIRMAGQTPCTMDERRDLAERIADLAAPRGYVRLVDSAHRLSQEPAGQAYRAAELALYEELVSVERSLPASVFDAERMAPSKLLSMWCADHIFETLQSLRKGLEARGGEAEANWFPAFDTLMRQVHFACLNYRIDTASQLTMALIDLFARVRVDQKAPDVILLQMGRGFIDTMELVFDALDQGDTPDTSRIEKMFEEATNACFVASGVMTAKSIETRLGLPPEFHRVMSPESVKTAHEAIKEGLHFYVLRADLNDDDALAQGFLEWITTGVVRMITNVTVFLDKATLFDFLVASTLEEDRMVERLAMLDPTGARLMMARALRVSEASESDAVEPDTLDLIPMSDVGDSLALLEAVGAISASHAQLEHELTQLASVDLVQDVLEALRVAGVGELEQRVRSVLRDRLEQHHLRLQEISESGAQLSTELSHLQQESVAQRSRPAEVLLRPLKAYVATRARKIGVDATVTYVGGDAMLDQMLIEELRGPLKTLVNLRLAGEYPASRFHISVEAESDHVRVELTDNSPEAATAPAYAALADEMARKKGALRRVSLPAGAGVRFHLRVPQHMIVLDGMVVRVGHVRYVLPVDTIHRILQTDRLLPVSASGATRMLNIDEGALVPVHPLMPEAPEAARGARLYVILSSNETRIAIPVDELLGQQLVMLRPLQGVLSGMRDMSGIAVLSGGEVGMVVAVSALVSGDTRTASVAA</sequence>
<organism evidence="11 12">
    <name type="scientific">Roseovarius mucosus</name>
    <dbReference type="NCBI Taxonomy" id="215743"/>
    <lineage>
        <taxon>Bacteria</taxon>
        <taxon>Pseudomonadati</taxon>
        <taxon>Pseudomonadota</taxon>
        <taxon>Alphaproteobacteria</taxon>
        <taxon>Rhodobacterales</taxon>
        <taxon>Roseobacteraceae</taxon>
        <taxon>Roseovarius</taxon>
    </lineage>
</organism>
<dbReference type="GO" id="GO:0000160">
    <property type="term" value="P:phosphorelay signal transduction system"/>
    <property type="evidence" value="ECO:0007669"/>
    <property type="project" value="UniProtKB-KW"/>
</dbReference>
<evidence type="ECO:0000256" key="5">
    <source>
        <dbReference type="ARBA" id="ARBA00022777"/>
    </source>
</evidence>
<evidence type="ECO:0000313" key="11">
    <source>
        <dbReference type="EMBL" id="ARE84660.1"/>
    </source>
</evidence>
<evidence type="ECO:0000256" key="3">
    <source>
        <dbReference type="ARBA" id="ARBA00022553"/>
    </source>
</evidence>
<dbReference type="PANTHER" id="PTHR43395:SF8">
    <property type="entry name" value="HISTIDINE KINASE"/>
    <property type="match status" value="1"/>
</dbReference>
<evidence type="ECO:0000256" key="2">
    <source>
        <dbReference type="ARBA" id="ARBA00012438"/>
    </source>
</evidence>
<dbReference type="SUPFAM" id="SSF50341">
    <property type="entry name" value="CheW-like"/>
    <property type="match status" value="1"/>
</dbReference>
<dbReference type="AlphaFoldDB" id="A0A1V0RSA3"/>
<dbReference type="CDD" id="cd00088">
    <property type="entry name" value="HPT"/>
    <property type="match status" value="1"/>
</dbReference>
<dbReference type="InterPro" id="IPR036641">
    <property type="entry name" value="HPT_dom_sf"/>
</dbReference>
<dbReference type="InterPro" id="IPR051315">
    <property type="entry name" value="Bact_Chemotaxis_CheA"/>
</dbReference>
<feature type="modified residue" description="Phosphohistidine" evidence="7">
    <location>
        <position position="49"/>
    </location>
</feature>
<feature type="compositionally biased region" description="Low complexity" evidence="8">
    <location>
        <begin position="183"/>
        <end position="197"/>
    </location>
</feature>
<dbReference type="OrthoDB" id="9816273at2"/>
<comment type="catalytic activity">
    <reaction evidence="1">
        <text>ATP + protein L-histidine = ADP + protein N-phospho-L-histidine.</text>
        <dbReference type="EC" id="2.7.13.3"/>
    </reaction>
</comment>
<evidence type="ECO:0000256" key="4">
    <source>
        <dbReference type="ARBA" id="ARBA00022679"/>
    </source>
</evidence>
<dbReference type="SUPFAM" id="SSF47226">
    <property type="entry name" value="Histidine-containing phosphotransfer domain, HPT domain"/>
    <property type="match status" value="1"/>
</dbReference>
<dbReference type="KEGG" id="rmm:ROSMUCSMR3_03197"/>
<dbReference type="Pfam" id="PF01627">
    <property type="entry name" value="Hpt"/>
    <property type="match status" value="1"/>
</dbReference>
<dbReference type="Pfam" id="PF01584">
    <property type="entry name" value="CheW"/>
    <property type="match status" value="1"/>
</dbReference>
<keyword evidence="12" id="KW-1185">Reference proteome</keyword>
<dbReference type="PANTHER" id="PTHR43395">
    <property type="entry name" value="SENSOR HISTIDINE KINASE CHEA"/>
    <property type="match status" value="1"/>
</dbReference>
<feature type="domain" description="HPt" evidence="10">
    <location>
        <begin position="1"/>
        <end position="106"/>
    </location>
</feature>
<keyword evidence="3 7" id="KW-0597">Phosphoprotein</keyword>
<dbReference type="InterPro" id="IPR036061">
    <property type="entry name" value="CheW-like_dom_sf"/>
</dbReference>
<protein>
    <recommendedName>
        <fullName evidence="2">histidine kinase</fullName>
        <ecNumber evidence="2">2.7.13.3</ecNumber>
    </recommendedName>
</protein>
<evidence type="ECO:0000256" key="7">
    <source>
        <dbReference type="PROSITE-ProRule" id="PRU00110"/>
    </source>
</evidence>
<dbReference type="Gene3D" id="1.20.120.160">
    <property type="entry name" value="HPT domain"/>
    <property type="match status" value="1"/>
</dbReference>
<keyword evidence="5" id="KW-0418">Kinase</keyword>
<dbReference type="SMART" id="SM00260">
    <property type="entry name" value="CheW"/>
    <property type="match status" value="1"/>
</dbReference>
<dbReference type="GO" id="GO:0006935">
    <property type="term" value="P:chemotaxis"/>
    <property type="evidence" value="ECO:0007669"/>
    <property type="project" value="InterPro"/>
</dbReference>
<dbReference type="InterPro" id="IPR008207">
    <property type="entry name" value="Sig_transdc_His_kin_Hpt_dom"/>
</dbReference>
<evidence type="ECO:0000256" key="6">
    <source>
        <dbReference type="ARBA" id="ARBA00023012"/>
    </source>
</evidence>
<dbReference type="EMBL" id="CP020474">
    <property type="protein sequence ID" value="ARE84660.1"/>
    <property type="molecule type" value="Genomic_DNA"/>
</dbReference>
<dbReference type="InterPro" id="IPR002545">
    <property type="entry name" value="CheW-lke_dom"/>
</dbReference>
<reference evidence="11 12" key="1">
    <citation type="submission" date="2017-03" db="EMBL/GenBank/DDBJ databases">
        <title>Genome Sequence of Roseovarius mucosus strain SMR3 Isolated from a culture of the Diatom Skeletonema marinoi.</title>
        <authorList>
            <person name="Topel M."/>
            <person name="Pinder M."/>
            <person name="Johansson O.N."/>
            <person name="Kourtchenko O."/>
            <person name="Godhe A."/>
            <person name="Clarke A.K."/>
        </authorList>
    </citation>
    <scope>NUCLEOTIDE SEQUENCE [LARGE SCALE GENOMIC DNA]</scope>
    <source>
        <strain evidence="11 12">SMR3</strain>
    </source>
</reference>
<dbReference type="EC" id="2.7.13.3" evidence="2"/>
<dbReference type="Proteomes" id="UP000192273">
    <property type="component" value="Chromosome"/>
</dbReference>
<dbReference type="PROSITE" id="PS50894">
    <property type="entry name" value="HPT"/>
    <property type="match status" value="1"/>
</dbReference>
<dbReference type="Gene3D" id="2.30.30.40">
    <property type="entry name" value="SH3 Domains"/>
    <property type="match status" value="1"/>
</dbReference>
<feature type="region of interest" description="Disordered" evidence="8">
    <location>
        <begin position="136"/>
        <end position="254"/>
    </location>
</feature>
<feature type="compositionally biased region" description="Acidic residues" evidence="8">
    <location>
        <begin position="201"/>
        <end position="249"/>
    </location>
</feature>
<evidence type="ECO:0000259" key="9">
    <source>
        <dbReference type="PROSITE" id="PS50851"/>
    </source>
</evidence>
<evidence type="ECO:0000313" key="12">
    <source>
        <dbReference type="Proteomes" id="UP000192273"/>
    </source>
</evidence>
<feature type="region of interest" description="Disordered" evidence="8">
    <location>
        <begin position="355"/>
        <end position="409"/>
    </location>
</feature>
<evidence type="ECO:0000256" key="8">
    <source>
        <dbReference type="SAM" id="MobiDB-lite"/>
    </source>
</evidence>
<feature type="compositionally biased region" description="Pro residues" evidence="8">
    <location>
        <begin position="168"/>
        <end position="182"/>
    </location>
</feature>
<proteinExistence type="predicted"/>
<feature type="compositionally biased region" description="Pro residues" evidence="8">
    <location>
        <begin position="368"/>
        <end position="382"/>
    </location>
</feature>
<keyword evidence="4 11" id="KW-0808">Transferase</keyword>
<evidence type="ECO:0000256" key="1">
    <source>
        <dbReference type="ARBA" id="ARBA00000085"/>
    </source>
</evidence>
<dbReference type="PROSITE" id="PS50851">
    <property type="entry name" value="CHEW"/>
    <property type="match status" value="1"/>
</dbReference>
<feature type="domain" description="CheW-like" evidence="9">
    <location>
        <begin position="1111"/>
        <end position="1243"/>
    </location>
</feature>
<accession>A0A1V0RSA3</accession>
<gene>
    <name evidence="11" type="primary">cheA</name>
    <name evidence="11" type="ORF">ROSMUCSMR3_03197</name>
</gene>
<dbReference type="GO" id="GO:0004673">
    <property type="term" value="F:protein histidine kinase activity"/>
    <property type="evidence" value="ECO:0007669"/>
    <property type="project" value="UniProtKB-EC"/>
</dbReference>
<dbReference type="SMART" id="SM00073">
    <property type="entry name" value="HPT"/>
    <property type="match status" value="1"/>
</dbReference>
<keyword evidence="6" id="KW-0902">Two-component regulatory system</keyword>
<evidence type="ECO:0000259" key="10">
    <source>
        <dbReference type="PROSITE" id="PS50894"/>
    </source>
</evidence>
<feature type="compositionally biased region" description="Basic and acidic residues" evidence="8">
    <location>
        <begin position="136"/>
        <end position="149"/>
    </location>
</feature>